<dbReference type="InterPro" id="IPR014284">
    <property type="entry name" value="RNA_pol_sigma-70_dom"/>
</dbReference>
<evidence type="ECO:0000256" key="1">
    <source>
        <dbReference type="ARBA" id="ARBA00010641"/>
    </source>
</evidence>
<gene>
    <name evidence="7" type="ORF">ASU31_18255</name>
</gene>
<dbReference type="GO" id="GO:0006352">
    <property type="term" value="P:DNA-templated transcription initiation"/>
    <property type="evidence" value="ECO:0007669"/>
    <property type="project" value="InterPro"/>
</dbReference>
<dbReference type="NCBIfam" id="TIGR02985">
    <property type="entry name" value="Sig70_bacteroi1"/>
    <property type="match status" value="1"/>
</dbReference>
<evidence type="ECO:0000313" key="8">
    <source>
        <dbReference type="Proteomes" id="UP000051950"/>
    </source>
</evidence>
<dbReference type="InterPro" id="IPR013325">
    <property type="entry name" value="RNA_pol_sigma_r2"/>
</dbReference>
<dbReference type="STRING" id="687842.ASU31_18255"/>
<evidence type="ECO:0000259" key="6">
    <source>
        <dbReference type="Pfam" id="PF08281"/>
    </source>
</evidence>
<evidence type="ECO:0000313" key="7">
    <source>
        <dbReference type="EMBL" id="KRT14613.1"/>
    </source>
</evidence>
<keyword evidence="2" id="KW-0805">Transcription regulation</keyword>
<dbReference type="InterPro" id="IPR007627">
    <property type="entry name" value="RNA_pol_sigma70_r2"/>
</dbReference>
<dbReference type="RefSeq" id="WP_057933716.1">
    <property type="nucleotide sequence ID" value="NZ_LMZQ01000015.1"/>
</dbReference>
<reference evidence="7 8" key="1">
    <citation type="submission" date="2015-11" db="EMBL/GenBank/DDBJ databases">
        <title>Sequence of Pedobacter ginsenosidimutans.</title>
        <authorList>
            <person name="Carson E."/>
            <person name="Keyser V."/>
            <person name="Newman J."/>
            <person name="Miller J."/>
        </authorList>
    </citation>
    <scope>NUCLEOTIDE SEQUENCE [LARGE SCALE GENOMIC DNA]</scope>
    <source>
        <strain evidence="7 8">KACC 14530</strain>
    </source>
</reference>
<keyword evidence="4" id="KW-0804">Transcription</keyword>
<proteinExistence type="inferred from homology"/>
<accession>A0A0T5VN34</accession>
<dbReference type="AlphaFoldDB" id="A0A0T5VN34"/>
<dbReference type="Proteomes" id="UP000051950">
    <property type="component" value="Unassembled WGS sequence"/>
</dbReference>
<feature type="domain" description="RNA polymerase sigma factor 70 region 4 type 2" evidence="6">
    <location>
        <begin position="123"/>
        <end position="175"/>
    </location>
</feature>
<comment type="caution">
    <text evidence="7">The sequence shown here is derived from an EMBL/GenBank/DDBJ whole genome shotgun (WGS) entry which is preliminary data.</text>
</comment>
<evidence type="ECO:0008006" key="9">
    <source>
        <dbReference type="Google" id="ProtNLM"/>
    </source>
</evidence>
<dbReference type="InterPro" id="IPR013324">
    <property type="entry name" value="RNA_pol_sigma_r3/r4-like"/>
</dbReference>
<dbReference type="Pfam" id="PF08281">
    <property type="entry name" value="Sigma70_r4_2"/>
    <property type="match status" value="1"/>
</dbReference>
<dbReference type="GO" id="GO:0003677">
    <property type="term" value="F:DNA binding"/>
    <property type="evidence" value="ECO:0007669"/>
    <property type="project" value="InterPro"/>
</dbReference>
<dbReference type="PANTHER" id="PTHR43133">
    <property type="entry name" value="RNA POLYMERASE ECF-TYPE SIGMA FACTO"/>
    <property type="match status" value="1"/>
</dbReference>
<name>A0A0T5VN34_9SPHI</name>
<evidence type="ECO:0000256" key="3">
    <source>
        <dbReference type="ARBA" id="ARBA00023082"/>
    </source>
</evidence>
<evidence type="ECO:0000259" key="5">
    <source>
        <dbReference type="Pfam" id="PF04542"/>
    </source>
</evidence>
<dbReference type="Pfam" id="PF04542">
    <property type="entry name" value="Sigma70_r2"/>
    <property type="match status" value="1"/>
</dbReference>
<dbReference type="OrthoDB" id="665981at2"/>
<protein>
    <recommendedName>
        <fullName evidence="9">RNA polymerase sigma-70 factor</fullName>
    </recommendedName>
</protein>
<dbReference type="SUPFAM" id="SSF88659">
    <property type="entry name" value="Sigma3 and sigma4 domains of RNA polymerase sigma factors"/>
    <property type="match status" value="1"/>
</dbReference>
<dbReference type="InterPro" id="IPR013249">
    <property type="entry name" value="RNA_pol_sigma70_r4_t2"/>
</dbReference>
<keyword evidence="3" id="KW-0731">Sigma factor</keyword>
<dbReference type="Gene3D" id="1.10.1740.10">
    <property type="match status" value="1"/>
</dbReference>
<dbReference type="GO" id="GO:0016987">
    <property type="term" value="F:sigma factor activity"/>
    <property type="evidence" value="ECO:0007669"/>
    <property type="project" value="UniProtKB-KW"/>
</dbReference>
<organism evidence="7 8">
    <name type="scientific">Pedobacter ginsenosidimutans</name>
    <dbReference type="NCBI Taxonomy" id="687842"/>
    <lineage>
        <taxon>Bacteria</taxon>
        <taxon>Pseudomonadati</taxon>
        <taxon>Bacteroidota</taxon>
        <taxon>Sphingobacteriia</taxon>
        <taxon>Sphingobacteriales</taxon>
        <taxon>Sphingobacteriaceae</taxon>
        <taxon>Pedobacter</taxon>
    </lineage>
</organism>
<dbReference type="Gene3D" id="1.10.10.10">
    <property type="entry name" value="Winged helix-like DNA-binding domain superfamily/Winged helix DNA-binding domain"/>
    <property type="match status" value="1"/>
</dbReference>
<dbReference type="SUPFAM" id="SSF88946">
    <property type="entry name" value="Sigma2 domain of RNA polymerase sigma factors"/>
    <property type="match status" value="1"/>
</dbReference>
<evidence type="ECO:0000256" key="4">
    <source>
        <dbReference type="ARBA" id="ARBA00023163"/>
    </source>
</evidence>
<dbReference type="EMBL" id="LMZQ01000015">
    <property type="protein sequence ID" value="KRT14613.1"/>
    <property type="molecule type" value="Genomic_DNA"/>
</dbReference>
<dbReference type="InterPro" id="IPR014327">
    <property type="entry name" value="RNA_pol_sigma70_bacteroid"/>
</dbReference>
<dbReference type="InterPro" id="IPR039425">
    <property type="entry name" value="RNA_pol_sigma-70-like"/>
</dbReference>
<dbReference type="PANTHER" id="PTHR43133:SF46">
    <property type="entry name" value="RNA POLYMERASE SIGMA-70 FACTOR ECF SUBFAMILY"/>
    <property type="match status" value="1"/>
</dbReference>
<feature type="domain" description="RNA polymerase sigma-70 region 2" evidence="5">
    <location>
        <begin position="30"/>
        <end position="93"/>
    </location>
</feature>
<evidence type="ECO:0000256" key="2">
    <source>
        <dbReference type="ARBA" id="ARBA00023015"/>
    </source>
</evidence>
<comment type="similarity">
    <text evidence="1">Belongs to the sigma-70 factor family. ECF subfamily.</text>
</comment>
<dbReference type="NCBIfam" id="TIGR02937">
    <property type="entry name" value="sigma70-ECF"/>
    <property type="match status" value="1"/>
</dbReference>
<keyword evidence="8" id="KW-1185">Reference proteome</keyword>
<dbReference type="InterPro" id="IPR036388">
    <property type="entry name" value="WH-like_DNA-bd_sf"/>
</dbReference>
<sequence>MKPDDLQLWPDSLLVSDMQSNDRSAFEKIYNRYWSKLYLSAYYILRNREAAEDIIQEIFVSLWLKREYTSVDNLNNYLFTSVRFQVFKAIRDGKLRTDLLHDTDLLVSPHNAENAFAEKEIAQRLDKSIELLPQKCKEIFILSRKEHLSVKEIADRLNLSPKTVENQITIALRRLRTDMGEFLFWAILLLAGIWDK</sequence>